<evidence type="ECO:0000259" key="1">
    <source>
        <dbReference type="Pfam" id="PF01636"/>
    </source>
</evidence>
<dbReference type="PANTHER" id="PTHR21310:SF37">
    <property type="entry name" value="AMINOGLYCOSIDE PHOSPHOTRANSFERASE DOMAIN-CONTAINING PROTEIN"/>
    <property type="match status" value="1"/>
</dbReference>
<dbReference type="AlphaFoldDB" id="E9EBP8"/>
<dbReference type="OrthoDB" id="5412996at2759"/>
<proteinExistence type="predicted"/>
<dbReference type="InterPro" id="IPR051678">
    <property type="entry name" value="AGP_Transferase"/>
</dbReference>
<dbReference type="SUPFAM" id="SSF56112">
    <property type="entry name" value="Protein kinase-like (PK-like)"/>
    <property type="match status" value="1"/>
</dbReference>
<dbReference type="PANTHER" id="PTHR21310">
    <property type="entry name" value="AMINOGLYCOSIDE PHOSPHOTRANSFERASE-RELATED-RELATED"/>
    <property type="match status" value="1"/>
</dbReference>
<evidence type="ECO:0000313" key="3">
    <source>
        <dbReference type="Proteomes" id="UP000002499"/>
    </source>
</evidence>
<dbReference type="GeneID" id="19251607"/>
<gene>
    <name evidence="2" type="ORF">MAC_07296</name>
</gene>
<dbReference type="KEGG" id="maw:19251607"/>
<accession>E9EBP8</accession>
<protein>
    <submittedName>
        <fullName evidence="2">Phosphotransferase enzyme family protein</fullName>
    </submittedName>
</protein>
<dbReference type="HOGENOM" id="CLU_028906_4_1_1"/>
<dbReference type="Proteomes" id="UP000002499">
    <property type="component" value="Unassembled WGS sequence"/>
</dbReference>
<evidence type="ECO:0000313" key="2">
    <source>
        <dbReference type="EMBL" id="EFY86698.1"/>
    </source>
</evidence>
<keyword evidence="3" id="KW-1185">Reference proteome</keyword>
<dbReference type="OMA" id="NICCTVT"/>
<sequence length="450" mass="52002">MDWDHLAEEHSQGLFSAWLKLLFRESPALPLRLAGRHRPESPAVTVSEFTTGSYNICCTVTFEDGFQALVRFPILGRSRFRIEKTNDELLVMGYLARFTPIPIPKLLGTGRWGCGPYIVTTLVEGTLLSHCLRDPTMQTPGLDPRITDSDLERAYRGMAQIMLELSKPTFPAIGALGWEAGVWKVTKTPLTLNMNELVRVGNCPPKIFTDCRFRTASEYFQELATQQLLHLQYQRNNAVKDESDCQKKYVARCLFRRIARQISTHPGPFRLYCDDFRPSNVLVSPSDFTVTGVIDWEFTYVAPAEFTYSAPWWLLFESPEAWESDLSEFLIRYTPRLQLFLKVLRFCEEEQIAKGSLTTLQRLSDRMEMSMENGSFWFCLAARKSFMFDDIYWKFIDQRHFGPLSSLNDRLSLLTQHERDAMPDFIQAKMQQAREKTLETHLTFDETVDL</sequence>
<name>E9EBP8_METAQ</name>
<dbReference type="eggNOG" id="ENOG502SKQE">
    <property type="taxonomic scope" value="Eukaryota"/>
</dbReference>
<dbReference type="InterPro" id="IPR011009">
    <property type="entry name" value="Kinase-like_dom_sf"/>
</dbReference>
<dbReference type="Gene3D" id="3.90.1200.10">
    <property type="match status" value="1"/>
</dbReference>
<feature type="domain" description="Aminoglycoside phosphotransferase" evidence="1">
    <location>
        <begin position="84"/>
        <end position="306"/>
    </location>
</feature>
<dbReference type="InParanoid" id="E9EBP8"/>
<dbReference type="GO" id="GO:0016740">
    <property type="term" value="F:transferase activity"/>
    <property type="evidence" value="ECO:0007669"/>
    <property type="project" value="UniProtKB-KW"/>
</dbReference>
<reference evidence="2 3" key="1">
    <citation type="journal article" date="2011" name="PLoS Genet.">
        <title>Genome sequencing and comparative transcriptomics of the model entomopathogenic fungi Metarhizium anisopliae and M. acridum.</title>
        <authorList>
            <person name="Gao Q."/>
            <person name="Jin K."/>
            <person name="Ying S.H."/>
            <person name="Zhang Y."/>
            <person name="Xiao G."/>
            <person name="Shang Y."/>
            <person name="Duan Z."/>
            <person name="Hu X."/>
            <person name="Xie X.Q."/>
            <person name="Zhou G."/>
            <person name="Peng G."/>
            <person name="Luo Z."/>
            <person name="Huang W."/>
            <person name="Wang B."/>
            <person name="Fang W."/>
            <person name="Wang S."/>
            <person name="Zhong Y."/>
            <person name="Ma L.J."/>
            <person name="St Leger R.J."/>
            <person name="Zhao G.P."/>
            <person name="Pei Y."/>
            <person name="Feng M.G."/>
            <person name="Xia Y."/>
            <person name="Wang C."/>
        </authorList>
    </citation>
    <scope>NUCLEOTIDE SEQUENCE [LARGE SCALE GENOMIC DNA]</scope>
    <source>
        <strain evidence="2 3">CQMa 102</strain>
    </source>
</reference>
<keyword evidence="2" id="KW-0808">Transferase</keyword>
<dbReference type="Pfam" id="PF01636">
    <property type="entry name" value="APH"/>
    <property type="match status" value="1"/>
</dbReference>
<dbReference type="InterPro" id="IPR002575">
    <property type="entry name" value="Aminoglycoside_PTrfase"/>
</dbReference>
<dbReference type="EMBL" id="GL698541">
    <property type="protein sequence ID" value="EFY86698.1"/>
    <property type="molecule type" value="Genomic_DNA"/>
</dbReference>
<organism evidence="3">
    <name type="scientific">Metarhizium acridum (strain CQMa 102)</name>
    <dbReference type="NCBI Taxonomy" id="655827"/>
    <lineage>
        <taxon>Eukaryota</taxon>
        <taxon>Fungi</taxon>
        <taxon>Dikarya</taxon>
        <taxon>Ascomycota</taxon>
        <taxon>Pezizomycotina</taxon>
        <taxon>Sordariomycetes</taxon>
        <taxon>Hypocreomycetidae</taxon>
        <taxon>Hypocreales</taxon>
        <taxon>Clavicipitaceae</taxon>
        <taxon>Metarhizium</taxon>
    </lineage>
</organism>